<organism evidence="7 8">
    <name type="scientific">Trinickia symbiotica</name>
    <dbReference type="NCBI Taxonomy" id="863227"/>
    <lineage>
        <taxon>Bacteria</taxon>
        <taxon>Pseudomonadati</taxon>
        <taxon>Pseudomonadota</taxon>
        <taxon>Betaproteobacteria</taxon>
        <taxon>Burkholderiales</taxon>
        <taxon>Burkholderiaceae</taxon>
        <taxon>Trinickia</taxon>
    </lineage>
</organism>
<evidence type="ECO:0000256" key="4">
    <source>
        <dbReference type="ARBA" id="ARBA00023004"/>
    </source>
</evidence>
<evidence type="ECO:0000259" key="6">
    <source>
        <dbReference type="PROSITE" id="PS51918"/>
    </source>
</evidence>
<name>A0A2T3Y0W8_9BURK</name>
<dbReference type="Proteomes" id="UP000240638">
    <property type="component" value="Unassembled WGS sequence"/>
</dbReference>
<reference evidence="7 8" key="1">
    <citation type="submission" date="2018-03" db="EMBL/GenBank/DDBJ databases">
        <title>Whole genome analyses suggest that Burkholderia sensu lato contains two further novel genera in the rhizoxinica-symbiotica group Mycetohabitans gen. nov., and Trinickia gen. nov.: implications for the evolution of diazotrophy and nodulation in the Burkholderiaceae.</title>
        <authorList>
            <person name="Estrada De Los Santos P."/>
            <person name="Palmer M."/>
            <person name="Chavez-Ramirez B."/>
            <person name="Steenkamp E.T."/>
            <person name="Hirsch A.M."/>
            <person name="Manyaka P."/>
            <person name="Maluk M."/>
            <person name="Lafos M."/>
            <person name="Crook M."/>
            <person name="Gross E."/>
            <person name="Simon M.F."/>
            <person name="Bueno Dos Reis Junior F."/>
            <person name="Poole P.S."/>
            <person name="Venter S.N."/>
            <person name="James E.K."/>
        </authorList>
    </citation>
    <scope>NUCLEOTIDE SEQUENCE [LARGE SCALE GENOMIC DNA]</scope>
    <source>
        <strain evidence="7 8">JPY-366</strain>
    </source>
</reference>
<dbReference type="CDD" id="cd01335">
    <property type="entry name" value="Radical_SAM"/>
    <property type="match status" value="1"/>
</dbReference>
<evidence type="ECO:0000256" key="3">
    <source>
        <dbReference type="ARBA" id="ARBA00022723"/>
    </source>
</evidence>
<dbReference type="PROSITE" id="PS51918">
    <property type="entry name" value="RADICAL_SAM"/>
    <property type="match status" value="1"/>
</dbReference>
<dbReference type="Pfam" id="PF04055">
    <property type="entry name" value="Radical_SAM"/>
    <property type="match status" value="1"/>
</dbReference>
<keyword evidence="4" id="KW-0408">Iron</keyword>
<dbReference type="InterPro" id="IPR058240">
    <property type="entry name" value="rSAM_sf"/>
</dbReference>
<comment type="caution">
    <text evidence="7">The sequence shown here is derived from an EMBL/GenBank/DDBJ whole genome shotgun (WGS) entry which is preliminary data.</text>
</comment>
<dbReference type="GO" id="GO:0051539">
    <property type="term" value="F:4 iron, 4 sulfur cluster binding"/>
    <property type="evidence" value="ECO:0007669"/>
    <property type="project" value="TreeGrafter"/>
</dbReference>
<dbReference type="SFLD" id="SFLDG01065">
    <property type="entry name" value="anaerobic_coproporphyrinogen-I"/>
    <property type="match status" value="1"/>
</dbReference>
<gene>
    <name evidence="7" type="ORF">C9I57_01000</name>
</gene>
<evidence type="ECO:0000313" key="8">
    <source>
        <dbReference type="Proteomes" id="UP000240638"/>
    </source>
</evidence>
<dbReference type="GO" id="GO:0005737">
    <property type="term" value="C:cytoplasm"/>
    <property type="evidence" value="ECO:0007669"/>
    <property type="project" value="TreeGrafter"/>
</dbReference>
<protein>
    <submittedName>
        <fullName evidence="7">Radical SAM protein</fullName>
    </submittedName>
</protein>
<dbReference type="SUPFAM" id="SSF102114">
    <property type="entry name" value="Radical SAM enzymes"/>
    <property type="match status" value="1"/>
</dbReference>
<dbReference type="GO" id="GO:0046872">
    <property type="term" value="F:metal ion binding"/>
    <property type="evidence" value="ECO:0007669"/>
    <property type="project" value="UniProtKB-KW"/>
</dbReference>
<sequence length="474" mass="54045">MNLLRQQSLVKFDRQFPIYNFFFPSQGKERSTRTFSEIWAEANRHARSRALYFHIPFCDTICNFCPFTRGKYSDRTVIHHYFDSLLSEIRMKADLADLKGVPIGAIFFGGGTPSLLDPEQIVEIGELIRKTFDLSHLREFSFEVEVKSLTRERADAMREIGVTHPRFGLQTFSQKWRDMFDLTATLPQVHEAAVLLKEIFPFQTFDILYGMSGQDEEELIADLTQAVQLGTTNVDIYPIDNIVTQVGLHAKLAKAEAAPTSAMRKFSMNVLVDQFMRHAGFMPHNGHGYVRAPVTSAVVSDAYSFVYHEHVYGYHDFDLLGFGVNAISSTMGHVTTNTHSRKVYSEKIALGAIPCETSEHDDSLDYARPLVLHLPYHGHVEKQRVAWHRVHPEVIAKLDQLKQEGLVTEDEISLSLTKLGWYWYVDIMYFLMPKADQLLMNALVAQRLRDPGRSFTKRELLYPVVSLSTAATPS</sequence>
<evidence type="ECO:0000256" key="2">
    <source>
        <dbReference type="ARBA" id="ARBA00022691"/>
    </source>
</evidence>
<proteinExistence type="predicted"/>
<evidence type="ECO:0000313" key="7">
    <source>
        <dbReference type="EMBL" id="PTB22406.1"/>
    </source>
</evidence>
<keyword evidence="3" id="KW-0479">Metal-binding</keyword>
<dbReference type="InterPro" id="IPR006638">
    <property type="entry name" value="Elp3/MiaA/NifB-like_rSAM"/>
</dbReference>
<dbReference type="InterPro" id="IPR034505">
    <property type="entry name" value="Coproporphyrinogen-III_oxidase"/>
</dbReference>
<dbReference type="InterPro" id="IPR013785">
    <property type="entry name" value="Aldolase_TIM"/>
</dbReference>
<dbReference type="GO" id="GO:0006779">
    <property type="term" value="P:porphyrin-containing compound biosynthetic process"/>
    <property type="evidence" value="ECO:0007669"/>
    <property type="project" value="TreeGrafter"/>
</dbReference>
<dbReference type="SFLD" id="SFLDS00029">
    <property type="entry name" value="Radical_SAM"/>
    <property type="match status" value="1"/>
</dbReference>
<dbReference type="Gene3D" id="3.20.20.70">
    <property type="entry name" value="Aldolase class I"/>
    <property type="match status" value="1"/>
</dbReference>
<dbReference type="EMBL" id="PYUC01000001">
    <property type="protein sequence ID" value="PTB22406.1"/>
    <property type="molecule type" value="Genomic_DNA"/>
</dbReference>
<dbReference type="GO" id="GO:0003824">
    <property type="term" value="F:catalytic activity"/>
    <property type="evidence" value="ECO:0007669"/>
    <property type="project" value="InterPro"/>
</dbReference>
<evidence type="ECO:0000256" key="1">
    <source>
        <dbReference type="ARBA" id="ARBA00001966"/>
    </source>
</evidence>
<comment type="cofactor">
    <cofactor evidence="1">
        <name>[4Fe-4S] cluster</name>
        <dbReference type="ChEBI" id="CHEBI:49883"/>
    </cofactor>
</comment>
<dbReference type="InterPro" id="IPR007197">
    <property type="entry name" value="rSAM"/>
</dbReference>
<keyword evidence="5" id="KW-0411">Iron-sulfur</keyword>
<dbReference type="PANTHER" id="PTHR13932">
    <property type="entry name" value="COPROPORPHYRINIGEN III OXIDASE"/>
    <property type="match status" value="1"/>
</dbReference>
<keyword evidence="2" id="KW-0949">S-adenosyl-L-methionine</keyword>
<dbReference type="SMART" id="SM00729">
    <property type="entry name" value="Elp3"/>
    <property type="match status" value="1"/>
</dbReference>
<dbReference type="RefSeq" id="WP_107148788.1">
    <property type="nucleotide sequence ID" value="NZ_PYUC01000001.1"/>
</dbReference>
<dbReference type="AlphaFoldDB" id="A0A2T3Y0W8"/>
<accession>A0A2T3Y0W8</accession>
<dbReference type="PANTHER" id="PTHR13932:SF5">
    <property type="entry name" value="RADICAL S-ADENOSYL METHIONINE DOMAIN-CONTAINING PROTEIN 1, MITOCHONDRIAL"/>
    <property type="match status" value="1"/>
</dbReference>
<feature type="domain" description="Radical SAM core" evidence="6">
    <location>
        <begin position="43"/>
        <end position="269"/>
    </location>
</feature>
<evidence type="ECO:0000256" key="5">
    <source>
        <dbReference type="ARBA" id="ARBA00023014"/>
    </source>
</evidence>